<dbReference type="SUPFAM" id="SSF47413">
    <property type="entry name" value="lambda repressor-like DNA-binding domains"/>
    <property type="match status" value="1"/>
</dbReference>
<reference evidence="3 4" key="1">
    <citation type="submission" date="2024-10" db="EMBL/GenBank/DDBJ databases">
        <authorList>
            <person name="Cho J.-C."/>
        </authorList>
    </citation>
    <scope>NUCLEOTIDE SEQUENCE [LARGE SCALE GENOMIC DNA]</scope>
    <source>
        <strain evidence="3 4">KCTC29696</strain>
    </source>
</reference>
<feature type="region of interest" description="Disordered" evidence="1">
    <location>
        <begin position="339"/>
        <end position="411"/>
    </location>
</feature>
<keyword evidence="4" id="KW-1185">Reference proteome</keyword>
<gene>
    <name evidence="3" type="ORF">ACG5V6_24230</name>
</gene>
<evidence type="ECO:0000313" key="4">
    <source>
        <dbReference type="Proteomes" id="UP001607069"/>
    </source>
</evidence>
<dbReference type="Pfam" id="PF13560">
    <property type="entry name" value="HTH_31"/>
    <property type="match status" value="1"/>
</dbReference>
<dbReference type="SMART" id="SM00530">
    <property type="entry name" value="HTH_XRE"/>
    <property type="match status" value="1"/>
</dbReference>
<dbReference type="Gene3D" id="1.10.260.40">
    <property type="entry name" value="lambda repressor-like DNA-binding domains"/>
    <property type="match status" value="1"/>
</dbReference>
<evidence type="ECO:0000313" key="3">
    <source>
        <dbReference type="EMBL" id="MFH0251311.1"/>
    </source>
</evidence>
<evidence type="ECO:0000259" key="2">
    <source>
        <dbReference type="PROSITE" id="PS50943"/>
    </source>
</evidence>
<protein>
    <submittedName>
        <fullName evidence="3">Helix-turn-helix domain-containing protein</fullName>
    </submittedName>
</protein>
<feature type="compositionally biased region" description="Low complexity" evidence="1">
    <location>
        <begin position="365"/>
        <end position="374"/>
    </location>
</feature>
<dbReference type="InterPro" id="IPR010982">
    <property type="entry name" value="Lambda_DNA-bd_dom_sf"/>
</dbReference>
<sequence length="482" mass="51886">MGRRENPVDHTAPHRGRLAEYLRQHRRRAGLTYQELQERTGLSQATLKRAASGTVLPKQDVAETYVSGCGGAEEAVQEVRELWRAARIEKRGRPSPLRALRPELVSDAGDLSKALVALWERVGAPSPRQMRERSGIPAALPVSSCYLIVGRQALPADATQLRAFLLGCGVPEDQHGPWERALEKVKRRSSSSSEVDRLALTGLGKTLEAGLVAMAMGGHREIRWGSRRPPKRPVMPHPVLAELDARADGDAREAAIRRRLAATAADPGTTGRGAAPRTRWADLAATLPAEILDRVLEAGMRTVLAEEAGRNGVGPPPVHGRRADAVAHDGEKWWITEAKRYGSGGGPAHQEGAAGPVRPSGSGGPQPASRSAGPARPPGQNRPAAGDVPRPAVGAAHPCARAEEAQERRQRNEEITAKIRGHRVPDDYELLGLTYLHHDPATPDRLGDDTLEKWIREAEASPSPAQGRDLAGELRAIAARTT</sequence>
<name>A0ABW7HZF9_9ACTN</name>
<comment type="caution">
    <text evidence="3">The sequence shown here is derived from an EMBL/GenBank/DDBJ whole genome shotgun (WGS) entry which is preliminary data.</text>
</comment>
<dbReference type="RefSeq" id="WP_279952197.1">
    <property type="nucleotide sequence ID" value="NZ_BAABEN010000050.1"/>
</dbReference>
<proteinExistence type="predicted"/>
<accession>A0ABW7HZF9</accession>
<evidence type="ECO:0000256" key="1">
    <source>
        <dbReference type="SAM" id="MobiDB-lite"/>
    </source>
</evidence>
<dbReference type="CDD" id="cd00093">
    <property type="entry name" value="HTH_XRE"/>
    <property type="match status" value="1"/>
</dbReference>
<dbReference type="InterPro" id="IPR001387">
    <property type="entry name" value="Cro/C1-type_HTH"/>
</dbReference>
<organism evidence="3 4">
    <name type="scientific">Streptomyces chitinivorans</name>
    <dbReference type="NCBI Taxonomy" id="1257027"/>
    <lineage>
        <taxon>Bacteria</taxon>
        <taxon>Bacillati</taxon>
        <taxon>Actinomycetota</taxon>
        <taxon>Actinomycetes</taxon>
        <taxon>Kitasatosporales</taxon>
        <taxon>Streptomycetaceae</taxon>
        <taxon>Streptomyces</taxon>
    </lineage>
</organism>
<dbReference type="Proteomes" id="UP001607069">
    <property type="component" value="Unassembled WGS sequence"/>
</dbReference>
<feature type="domain" description="HTH cro/C1-type" evidence="2">
    <location>
        <begin position="22"/>
        <end position="76"/>
    </location>
</feature>
<feature type="compositionally biased region" description="Basic and acidic residues" evidence="1">
    <location>
        <begin position="400"/>
        <end position="411"/>
    </location>
</feature>
<dbReference type="PROSITE" id="PS50943">
    <property type="entry name" value="HTH_CROC1"/>
    <property type="match status" value="1"/>
</dbReference>
<dbReference type="EMBL" id="JBIHMK010000128">
    <property type="protein sequence ID" value="MFH0251311.1"/>
    <property type="molecule type" value="Genomic_DNA"/>
</dbReference>